<dbReference type="EMBL" id="JYDS01000021">
    <property type="protein sequence ID" value="KRZ31814.1"/>
    <property type="molecule type" value="Genomic_DNA"/>
</dbReference>
<dbReference type="Proteomes" id="UP000054805">
    <property type="component" value="Unassembled WGS sequence"/>
</dbReference>
<dbReference type="AlphaFoldDB" id="A0A0V1JA05"/>
<comment type="caution">
    <text evidence="2">The sequence shown here is derived from an EMBL/GenBank/DDBJ whole genome shotgun (WGS) entry which is preliminary data.</text>
</comment>
<feature type="region of interest" description="Disordered" evidence="1">
    <location>
        <begin position="1"/>
        <end position="21"/>
    </location>
</feature>
<accession>A0A0V1JA05</accession>
<sequence length="141" mass="15554">MIEQLRKKTASASDSPHSLRSSSPAFNFTCIDSIVDAGGALSSCDHAPLTSEFAFSLSFRELFLALYLADLNTVVISCIRSFCCTASSWLAYPIHMCNDGHCERLPVFHSTSVSTRTSKHMQKRKQKVTVVIIRPIAVLVE</sequence>
<evidence type="ECO:0000313" key="3">
    <source>
        <dbReference type="Proteomes" id="UP000054805"/>
    </source>
</evidence>
<reference evidence="2 3" key="1">
    <citation type="submission" date="2015-01" db="EMBL/GenBank/DDBJ databases">
        <title>Evolution of Trichinella species and genotypes.</title>
        <authorList>
            <person name="Korhonen P.K."/>
            <person name="Edoardo P."/>
            <person name="Giuseppe L.R."/>
            <person name="Gasser R.B."/>
        </authorList>
    </citation>
    <scope>NUCLEOTIDE SEQUENCE [LARGE SCALE GENOMIC DNA]</scope>
    <source>
        <strain evidence="2">ISS588</strain>
    </source>
</reference>
<evidence type="ECO:0000256" key="1">
    <source>
        <dbReference type="SAM" id="MobiDB-lite"/>
    </source>
</evidence>
<evidence type="ECO:0000313" key="2">
    <source>
        <dbReference type="EMBL" id="KRZ31814.1"/>
    </source>
</evidence>
<gene>
    <name evidence="2" type="ORF">T4B_8172</name>
</gene>
<keyword evidence="3" id="KW-1185">Reference proteome</keyword>
<proteinExistence type="predicted"/>
<name>A0A0V1JA05_TRIPS</name>
<protein>
    <submittedName>
        <fullName evidence="2">Uncharacterized protein</fullName>
    </submittedName>
</protein>
<feature type="compositionally biased region" description="Low complexity" evidence="1">
    <location>
        <begin position="11"/>
        <end position="21"/>
    </location>
</feature>
<organism evidence="2 3">
    <name type="scientific">Trichinella pseudospiralis</name>
    <name type="common">Parasitic roundworm</name>
    <dbReference type="NCBI Taxonomy" id="6337"/>
    <lineage>
        <taxon>Eukaryota</taxon>
        <taxon>Metazoa</taxon>
        <taxon>Ecdysozoa</taxon>
        <taxon>Nematoda</taxon>
        <taxon>Enoplea</taxon>
        <taxon>Dorylaimia</taxon>
        <taxon>Trichinellida</taxon>
        <taxon>Trichinellidae</taxon>
        <taxon>Trichinella</taxon>
    </lineage>
</organism>